<evidence type="ECO:0000313" key="11">
    <source>
        <dbReference type="Proteomes" id="UP001168972"/>
    </source>
</evidence>
<dbReference type="PANTHER" id="PTHR11246:SF3">
    <property type="entry name" value="CROOKED NECK-LIKE PROTEIN 1"/>
    <property type="match status" value="1"/>
</dbReference>
<protein>
    <recommendedName>
        <fullName evidence="9">Pre-mRNA-splicing factor Syf1-like N-terminal HAT-repeats domain-containing protein</fullName>
    </recommendedName>
</protein>
<reference evidence="10" key="2">
    <citation type="submission" date="2023-03" db="EMBL/GenBank/DDBJ databases">
        <authorList>
            <person name="Inwood S.N."/>
            <person name="Skelly J.G."/>
            <person name="Guhlin J."/>
            <person name="Harrop T.W.R."/>
            <person name="Goldson S.G."/>
            <person name="Dearden P.K."/>
        </authorList>
    </citation>
    <scope>NUCLEOTIDE SEQUENCE</scope>
    <source>
        <strain evidence="10">Lincoln</strain>
        <tissue evidence="10">Whole body</tissue>
    </source>
</reference>
<comment type="similarity">
    <text evidence="2">Belongs to the crooked-neck family.</text>
</comment>
<comment type="caution">
    <text evidence="10">The sequence shown here is derived from an EMBL/GenBank/DDBJ whole genome shotgun (WGS) entry which is preliminary data.</text>
</comment>
<evidence type="ECO:0000256" key="1">
    <source>
        <dbReference type="ARBA" id="ARBA00004123"/>
    </source>
</evidence>
<dbReference type="SMART" id="SM00386">
    <property type="entry name" value="HAT"/>
    <property type="match status" value="8"/>
</dbReference>
<dbReference type="InterPro" id="IPR055433">
    <property type="entry name" value="HAT_Syf1-like_N"/>
</dbReference>
<dbReference type="Pfam" id="PF23240">
    <property type="entry name" value="HAT_PRP39_N"/>
    <property type="match status" value="1"/>
</dbReference>
<evidence type="ECO:0000256" key="6">
    <source>
        <dbReference type="ARBA" id="ARBA00023187"/>
    </source>
</evidence>
<evidence type="ECO:0000313" key="10">
    <source>
        <dbReference type="EMBL" id="KAK0180678.1"/>
    </source>
</evidence>
<dbReference type="Proteomes" id="UP001168972">
    <property type="component" value="Unassembled WGS sequence"/>
</dbReference>
<dbReference type="InterPro" id="IPR003107">
    <property type="entry name" value="HAT"/>
</dbReference>
<keyword evidence="4" id="KW-0747">Spliceosome</keyword>
<evidence type="ECO:0000259" key="9">
    <source>
        <dbReference type="Pfam" id="PF23233"/>
    </source>
</evidence>
<dbReference type="Pfam" id="PF23233">
    <property type="entry name" value="HAT_Syf1_CNRKL1_N"/>
    <property type="match status" value="1"/>
</dbReference>
<sequence>MQKVKAVQSKTTAEKLPTKMEEKNEGPPPPLIKLKYSDLEVLMKCHDSVRPQFEREIQTDRFCISSWIKYADWEEKLKFIPRAREIYERALIIDYCNISLWLKYIDMEIRHKQISRARKVFDRAVTILPLVDELWYKYVAMEQDLGNHDNTSKVYERWMAWEPEEHAWYAYIKFELQLNSTDTVRGIYERLILVHPNVENWIEYAKFEVSCKHPGHARAVYERAVKFFHRDNCNEKLYIAYAQFEVQRKHISRAYYIYKYGLKHTAKENSKELSKAYKLQKKKYGKQPVSKKYIIKRNQKKNDLICLIKKFPYNYIHWFDYLSLIEAECNHEKTRRTYEKAIQRKPTSNDAKPWREYIYLWINYATFEELDAKDIKRSRELYKTCLNLIPDDMIMFNQVWLYYAEFEIRQKKFSIAREALDRSTGIFSCKKLSEKYQRIKLDFEKYDKCLIEDESLPYEVNIDNVDKLMCRLRC</sequence>
<keyword evidence="3" id="KW-0507">mRNA processing</keyword>
<dbReference type="GO" id="GO:0071014">
    <property type="term" value="C:post-mRNA release spliceosomal complex"/>
    <property type="evidence" value="ECO:0007669"/>
    <property type="project" value="TreeGrafter"/>
</dbReference>
<dbReference type="Gene3D" id="1.25.40.10">
    <property type="entry name" value="Tetratricopeptide repeat domain"/>
    <property type="match status" value="3"/>
</dbReference>
<gene>
    <name evidence="10" type="ORF">PV327_003036</name>
</gene>
<keyword evidence="5" id="KW-0677">Repeat</keyword>
<dbReference type="InterPro" id="IPR011990">
    <property type="entry name" value="TPR-like_helical_dom_sf"/>
</dbReference>
<evidence type="ECO:0000256" key="8">
    <source>
        <dbReference type="SAM" id="MobiDB-lite"/>
    </source>
</evidence>
<keyword evidence="6" id="KW-0508">mRNA splicing</keyword>
<dbReference type="PANTHER" id="PTHR11246">
    <property type="entry name" value="PRE-MRNA SPLICING FACTOR"/>
    <property type="match status" value="1"/>
</dbReference>
<proteinExistence type="inferred from homology"/>
<dbReference type="GO" id="GO:0000245">
    <property type="term" value="P:spliceosomal complex assembly"/>
    <property type="evidence" value="ECO:0007669"/>
    <property type="project" value="TreeGrafter"/>
</dbReference>
<evidence type="ECO:0000256" key="4">
    <source>
        <dbReference type="ARBA" id="ARBA00022728"/>
    </source>
</evidence>
<comment type="subcellular location">
    <subcellularLocation>
        <location evidence="1">Nucleus</location>
    </subcellularLocation>
</comment>
<keyword evidence="11" id="KW-1185">Reference proteome</keyword>
<feature type="compositionally biased region" description="Basic and acidic residues" evidence="8">
    <location>
        <begin position="12"/>
        <end position="25"/>
    </location>
</feature>
<dbReference type="EMBL" id="JAQQBR010000002">
    <property type="protein sequence ID" value="KAK0180678.1"/>
    <property type="molecule type" value="Genomic_DNA"/>
</dbReference>
<dbReference type="GO" id="GO:0071011">
    <property type="term" value="C:precatalytic spliceosome"/>
    <property type="evidence" value="ECO:0007669"/>
    <property type="project" value="TreeGrafter"/>
</dbReference>
<keyword evidence="7" id="KW-0539">Nucleus</keyword>
<dbReference type="SUPFAM" id="SSF48452">
    <property type="entry name" value="TPR-like"/>
    <property type="match status" value="3"/>
</dbReference>
<dbReference type="GO" id="GO:0000974">
    <property type="term" value="C:Prp19 complex"/>
    <property type="evidence" value="ECO:0007669"/>
    <property type="project" value="TreeGrafter"/>
</dbReference>
<feature type="domain" description="Pre-mRNA-splicing factor Syf1-like N-terminal HAT-repeats" evidence="9">
    <location>
        <begin position="52"/>
        <end position="197"/>
    </location>
</feature>
<evidence type="ECO:0000256" key="5">
    <source>
        <dbReference type="ARBA" id="ARBA00022737"/>
    </source>
</evidence>
<evidence type="ECO:0000256" key="2">
    <source>
        <dbReference type="ARBA" id="ARBA00008644"/>
    </source>
</evidence>
<name>A0AA39G3I0_MICHY</name>
<accession>A0AA39G3I0</accession>
<dbReference type="AlphaFoldDB" id="A0AA39G3I0"/>
<reference evidence="10" key="1">
    <citation type="journal article" date="2023" name="bioRxiv">
        <title>Scaffold-level genome assemblies of two parasitoid biocontrol wasps reveal the parthenogenesis mechanism and an associated novel virus.</title>
        <authorList>
            <person name="Inwood S."/>
            <person name="Skelly J."/>
            <person name="Guhlin J."/>
            <person name="Harrop T."/>
            <person name="Goldson S."/>
            <person name="Dearden P."/>
        </authorList>
    </citation>
    <scope>NUCLEOTIDE SEQUENCE</scope>
    <source>
        <strain evidence="10">Lincoln</strain>
        <tissue evidence="10">Whole body</tissue>
    </source>
</reference>
<organism evidence="10 11">
    <name type="scientific">Microctonus hyperodae</name>
    <name type="common">Parasitoid wasp</name>
    <dbReference type="NCBI Taxonomy" id="165561"/>
    <lineage>
        <taxon>Eukaryota</taxon>
        <taxon>Metazoa</taxon>
        <taxon>Ecdysozoa</taxon>
        <taxon>Arthropoda</taxon>
        <taxon>Hexapoda</taxon>
        <taxon>Insecta</taxon>
        <taxon>Pterygota</taxon>
        <taxon>Neoptera</taxon>
        <taxon>Endopterygota</taxon>
        <taxon>Hymenoptera</taxon>
        <taxon>Apocrita</taxon>
        <taxon>Ichneumonoidea</taxon>
        <taxon>Braconidae</taxon>
        <taxon>Euphorinae</taxon>
        <taxon>Microctonus</taxon>
    </lineage>
</organism>
<evidence type="ECO:0000256" key="7">
    <source>
        <dbReference type="ARBA" id="ARBA00023242"/>
    </source>
</evidence>
<evidence type="ECO:0000256" key="3">
    <source>
        <dbReference type="ARBA" id="ARBA00022664"/>
    </source>
</evidence>
<dbReference type="InterPro" id="IPR045075">
    <property type="entry name" value="Syf1-like"/>
</dbReference>
<dbReference type="GO" id="GO:0071007">
    <property type="term" value="C:U2-type catalytic step 2 spliceosome"/>
    <property type="evidence" value="ECO:0007669"/>
    <property type="project" value="TreeGrafter"/>
</dbReference>
<feature type="region of interest" description="Disordered" evidence="8">
    <location>
        <begin position="1"/>
        <end position="30"/>
    </location>
</feature>